<evidence type="ECO:0000256" key="13">
    <source>
        <dbReference type="ARBA" id="ARBA00065543"/>
    </source>
</evidence>
<gene>
    <name evidence="20" type="ORF">DV515_00015552</name>
</gene>
<feature type="region of interest" description="Disordered" evidence="17">
    <location>
        <begin position="451"/>
        <end position="502"/>
    </location>
</feature>
<feature type="region of interest" description="Disordered" evidence="17">
    <location>
        <begin position="199"/>
        <end position="251"/>
    </location>
</feature>
<dbReference type="GO" id="GO:0045087">
    <property type="term" value="P:innate immune response"/>
    <property type="evidence" value="ECO:0007669"/>
    <property type="project" value="UniProtKB-KW"/>
</dbReference>
<evidence type="ECO:0000256" key="9">
    <source>
        <dbReference type="ARBA" id="ARBA00022843"/>
    </source>
</evidence>
<dbReference type="InterPro" id="IPR002075">
    <property type="entry name" value="NTF2_dom"/>
</dbReference>
<sequence>MPKHLTLSTKEMVMEKPSPLLVGREFVRQYYTLLNKAPDFLHRFYGRNSSYVHGGLDASGKPQEAVYGQAEIHKKVMSLQFSECHTKIRHVDAHATLSDGVVVQVMGELSNNGQPMRKFMQTFVLAPEGSVPNKFYVHNDIFRYEDEVFGDSEGELDEESEEEVEEEQEERQPSPEPVQENASSTYYENHPVTNGIEEALEESSHEPEPELESETKAEELKAEVEEKTLEELEEKSPSPPPVEPVSLPQEPPKAFSWASVTSKNLPPSGTVSSSGIPPHVKAPVSQGCTGAGVGKGLLGQEWKLSLKLSLNLLAFVSSVPGRDRVFHHEDLGQIYTHLLTSVGLRSSFVLLVGRGDMEQNESDNRRIIRYPDSHQLFVGNLPHDIDESELKEFFMSFGNVVELRINTKGVGGKLPNFGFVVFDDSEPVQRILVAKPIMFRGEVRLNVEEKKTRATRERETRGGDERRDIRRNERGPGGAPWNSGWWHDAGPGRKRTSSTRWHGTETWLWTRNRADGRPFHRTASLRSPL</sequence>
<evidence type="ECO:0000313" key="20">
    <source>
        <dbReference type="EMBL" id="RLV88188.1"/>
    </source>
</evidence>
<dbReference type="CDD" id="cd12464">
    <property type="entry name" value="RRM_G3BP2"/>
    <property type="match status" value="1"/>
</dbReference>
<dbReference type="PANTHER" id="PTHR10693:SF10">
    <property type="entry name" value="RAS GTPASE-ACTIVATING PROTEIN-BINDING PROTEIN 2"/>
    <property type="match status" value="1"/>
</dbReference>
<dbReference type="Gene3D" id="3.10.450.50">
    <property type="match status" value="1"/>
</dbReference>
<dbReference type="CDD" id="cd00780">
    <property type="entry name" value="NTF2"/>
    <property type="match status" value="1"/>
</dbReference>
<dbReference type="AlphaFoldDB" id="A0A3L8RV76"/>
<comment type="subcellular location">
    <subcellularLocation>
        <location evidence="1">Cytoplasm</location>
        <location evidence="1">Stress granule</location>
    </subcellularLocation>
</comment>
<feature type="domain" description="RRM" evidence="18">
    <location>
        <begin position="374"/>
        <end position="452"/>
    </location>
</feature>
<dbReference type="FunFam" id="3.10.450.50:FF:000002">
    <property type="entry name" value="Ras GTPase-activating protein-binding protein 2 isoform 1"/>
    <property type="match status" value="1"/>
</dbReference>
<feature type="compositionally biased region" description="Basic and acidic residues" evidence="17">
    <location>
        <begin position="202"/>
        <end position="236"/>
    </location>
</feature>
<dbReference type="GO" id="GO:1990904">
    <property type="term" value="C:ribonucleoprotein complex"/>
    <property type="evidence" value="ECO:0007669"/>
    <property type="project" value="TreeGrafter"/>
</dbReference>
<dbReference type="Gene3D" id="3.30.70.330">
    <property type="match status" value="1"/>
</dbReference>
<keyword evidence="10" id="KW-0391">Immunity</keyword>
<evidence type="ECO:0000256" key="7">
    <source>
        <dbReference type="ARBA" id="ARBA00022588"/>
    </source>
</evidence>
<keyword evidence="6" id="KW-0597">Phosphoprotein</keyword>
<protein>
    <recommendedName>
        <fullName evidence="14">Ras GTPase-activating protein-binding protein 2</fullName>
    </recommendedName>
    <alternativeName>
        <fullName evidence="15">GAP SH3 domain-binding protein 2</fullName>
    </alternativeName>
</protein>
<keyword evidence="9" id="KW-0832">Ubl conjugation</keyword>
<evidence type="ECO:0000256" key="5">
    <source>
        <dbReference type="ARBA" id="ARBA00022499"/>
    </source>
</evidence>
<evidence type="ECO:0000256" key="11">
    <source>
        <dbReference type="ARBA" id="ARBA00022884"/>
    </source>
</evidence>
<dbReference type="GO" id="GO:0003729">
    <property type="term" value="F:mRNA binding"/>
    <property type="evidence" value="ECO:0007669"/>
    <property type="project" value="TreeGrafter"/>
</dbReference>
<evidence type="ECO:0000256" key="12">
    <source>
        <dbReference type="ARBA" id="ARBA00055663"/>
    </source>
</evidence>
<proteinExistence type="predicted"/>
<comment type="function">
    <text evidence="12">Scaffold protein that plays an essential role in cytoplasmic stress granule formation which acts as a platform for antiviral signaling. Plays an essential role in stress granule formation. Stress granules are membraneless compartments that store mRNAs and proteins, such as stalled translation pre-initiation complexes, in response to stress. Promotes formation of stress granules phase-separated membraneless compartment by undergoing liquid-liquid phase separation (LLPS) upon unfolded RNA-binding: functions as a molecular switch that triggers RNA-dependent LLPS in response to a rise in intracellular free RNA concentrations.</text>
</comment>
<dbReference type="PROSITE" id="PS50177">
    <property type="entry name" value="NTF2_DOMAIN"/>
    <property type="match status" value="1"/>
</dbReference>
<dbReference type="GO" id="GO:0051028">
    <property type="term" value="P:mRNA transport"/>
    <property type="evidence" value="ECO:0007669"/>
    <property type="project" value="UniProtKB-KW"/>
</dbReference>
<dbReference type="FunFam" id="3.30.70.330:FF:000327">
    <property type="entry name" value="ras GTPase-activating protein-binding protein 2 isoform X1"/>
    <property type="match status" value="1"/>
</dbReference>
<keyword evidence="21" id="KW-1185">Reference proteome</keyword>
<feature type="domain" description="NTF2" evidence="19">
    <location>
        <begin position="22"/>
        <end position="144"/>
    </location>
</feature>
<dbReference type="PANTHER" id="PTHR10693">
    <property type="entry name" value="RAS GTPASE-ACTIVATING PROTEIN-BINDING PROTEIN"/>
    <property type="match status" value="1"/>
</dbReference>
<dbReference type="OrthoDB" id="339151at2759"/>
<comment type="subunit">
    <text evidence="13">Forms homooligomers. Forms heterodimers with G3BP1. Interacts with NFKBIA (via N-terminus). Interacts (via NTF2 domain) with USP10; inhibiting stress granule formation. Interacts (via NTF2 domain) with CAPRIN1; promoting stress granule formation. Associates (via RG-rich region) with 40S ribosome subunits. Interacts with PABPC1.</text>
</comment>
<dbReference type="Proteomes" id="UP000276834">
    <property type="component" value="Unassembled WGS sequence"/>
</dbReference>
<dbReference type="GO" id="GO:0005829">
    <property type="term" value="C:cytosol"/>
    <property type="evidence" value="ECO:0007669"/>
    <property type="project" value="TreeGrafter"/>
</dbReference>
<evidence type="ECO:0000313" key="21">
    <source>
        <dbReference type="Proteomes" id="UP000276834"/>
    </source>
</evidence>
<evidence type="ECO:0000256" key="8">
    <source>
        <dbReference type="ARBA" id="ARBA00022816"/>
    </source>
</evidence>
<organism evidence="20 21">
    <name type="scientific">Chloebia gouldiae</name>
    <name type="common">Gouldian finch</name>
    <name type="synonym">Erythrura gouldiae</name>
    <dbReference type="NCBI Taxonomy" id="44316"/>
    <lineage>
        <taxon>Eukaryota</taxon>
        <taxon>Metazoa</taxon>
        <taxon>Chordata</taxon>
        <taxon>Craniata</taxon>
        <taxon>Vertebrata</taxon>
        <taxon>Euteleostomi</taxon>
        <taxon>Archelosauria</taxon>
        <taxon>Archosauria</taxon>
        <taxon>Dinosauria</taxon>
        <taxon>Saurischia</taxon>
        <taxon>Theropoda</taxon>
        <taxon>Coelurosauria</taxon>
        <taxon>Aves</taxon>
        <taxon>Neognathae</taxon>
        <taxon>Neoaves</taxon>
        <taxon>Telluraves</taxon>
        <taxon>Australaves</taxon>
        <taxon>Passeriformes</taxon>
        <taxon>Passeroidea</taxon>
        <taxon>Passeridae</taxon>
        <taxon>Chloebia</taxon>
    </lineage>
</organism>
<evidence type="ECO:0000259" key="19">
    <source>
        <dbReference type="PROSITE" id="PS50177"/>
    </source>
</evidence>
<keyword evidence="8" id="KW-0509">mRNA transport</keyword>
<dbReference type="GO" id="GO:0010494">
    <property type="term" value="C:cytoplasmic stress granule"/>
    <property type="evidence" value="ECO:0007669"/>
    <property type="project" value="UniProtKB-SubCell"/>
</dbReference>
<keyword evidence="4" id="KW-0963">Cytoplasm</keyword>
<dbReference type="Pfam" id="PF00076">
    <property type="entry name" value="RRM_1"/>
    <property type="match status" value="1"/>
</dbReference>
<dbReference type="InterPro" id="IPR034376">
    <property type="entry name" value="G3BP2_RRM"/>
</dbReference>
<dbReference type="Pfam" id="PF02136">
    <property type="entry name" value="NTF2"/>
    <property type="match status" value="1"/>
</dbReference>
<accession>A0A3L8RV76</accession>
<keyword evidence="2" id="KW-0813">Transport</keyword>
<dbReference type="InterPro" id="IPR039539">
    <property type="entry name" value="Ras_GTPase_bind_prot"/>
</dbReference>
<dbReference type="STRING" id="44316.ENSEGOP00005014560"/>
<name>A0A3L8RV76_CHLGU</name>
<evidence type="ECO:0000259" key="18">
    <source>
        <dbReference type="PROSITE" id="PS50102"/>
    </source>
</evidence>
<comment type="caution">
    <text evidence="20">The sequence shown here is derived from an EMBL/GenBank/DDBJ whole genome shotgun (WGS) entry which is preliminary data.</text>
</comment>
<evidence type="ECO:0000256" key="10">
    <source>
        <dbReference type="ARBA" id="ARBA00022859"/>
    </source>
</evidence>
<dbReference type="SUPFAM" id="SSF54928">
    <property type="entry name" value="RNA-binding domain, RBD"/>
    <property type="match status" value="1"/>
</dbReference>
<evidence type="ECO:0000256" key="15">
    <source>
        <dbReference type="ARBA" id="ARBA00082242"/>
    </source>
</evidence>
<dbReference type="InterPro" id="IPR018222">
    <property type="entry name" value="Nuclear_transport_factor_2_euk"/>
</dbReference>
<dbReference type="InterPro" id="IPR032710">
    <property type="entry name" value="NTF2-like_dom_sf"/>
</dbReference>
<dbReference type="InterPro" id="IPR000504">
    <property type="entry name" value="RRM_dom"/>
</dbReference>
<reference evidence="20 21" key="1">
    <citation type="journal article" date="2018" name="Proc. R. Soc. B">
        <title>A non-coding region near Follistatin controls head colour polymorphism in the Gouldian finch.</title>
        <authorList>
            <person name="Toomey M.B."/>
            <person name="Marques C.I."/>
            <person name="Andrade P."/>
            <person name="Araujo P.M."/>
            <person name="Sabatino S."/>
            <person name="Gazda M.A."/>
            <person name="Afonso S."/>
            <person name="Lopes R.J."/>
            <person name="Corbo J.C."/>
            <person name="Carneiro M."/>
        </authorList>
    </citation>
    <scope>NUCLEOTIDE SEQUENCE [LARGE SCALE GENOMIC DNA]</scope>
    <source>
        <strain evidence="20">Red01</strain>
        <tissue evidence="20">Muscle</tissue>
    </source>
</reference>
<feature type="compositionally biased region" description="Acidic residues" evidence="17">
    <location>
        <begin position="151"/>
        <end position="169"/>
    </location>
</feature>
<dbReference type="EMBL" id="QUSF01000193">
    <property type="protein sequence ID" value="RLV88188.1"/>
    <property type="molecule type" value="Genomic_DNA"/>
</dbReference>
<evidence type="ECO:0000256" key="6">
    <source>
        <dbReference type="ARBA" id="ARBA00022553"/>
    </source>
</evidence>
<keyword evidence="3" id="KW-0488">Methylation</keyword>
<evidence type="ECO:0000256" key="1">
    <source>
        <dbReference type="ARBA" id="ARBA00004210"/>
    </source>
</evidence>
<keyword evidence="5" id="KW-1017">Isopeptide bond</keyword>
<dbReference type="SUPFAM" id="SSF54427">
    <property type="entry name" value="NTF2-like"/>
    <property type="match status" value="1"/>
</dbReference>
<evidence type="ECO:0000256" key="2">
    <source>
        <dbReference type="ARBA" id="ARBA00022448"/>
    </source>
</evidence>
<evidence type="ECO:0000256" key="4">
    <source>
        <dbReference type="ARBA" id="ARBA00022490"/>
    </source>
</evidence>
<feature type="region of interest" description="Disordered" evidence="17">
    <location>
        <begin position="151"/>
        <end position="184"/>
    </location>
</feature>
<evidence type="ECO:0000256" key="14">
    <source>
        <dbReference type="ARBA" id="ARBA00070947"/>
    </source>
</evidence>
<feature type="compositionally biased region" description="Basic and acidic residues" evidence="17">
    <location>
        <begin position="451"/>
        <end position="474"/>
    </location>
</feature>
<keyword evidence="7" id="KW-0399">Innate immunity</keyword>
<evidence type="ECO:0000256" key="3">
    <source>
        <dbReference type="ARBA" id="ARBA00022481"/>
    </source>
</evidence>
<evidence type="ECO:0000256" key="17">
    <source>
        <dbReference type="SAM" id="MobiDB-lite"/>
    </source>
</evidence>
<dbReference type="SMART" id="SM00360">
    <property type="entry name" value="RRM"/>
    <property type="match status" value="1"/>
</dbReference>
<dbReference type="InterPro" id="IPR012677">
    <property type="entry name" value="Nucleotide-bd_a/b_plait_sf"/>
</dbReference>
<keyword evidence="11 16" id="KW-0694">RNA-binding</keyword>
<dbReference type="PROSITE" id="PS50102">
    <property type="entry name" value="RRM"/>
    <property type="match status" value="1"/>
</dbReference>
<dbReference type="InterPro" id="IPR035979">
    <property type="entry name" value="RBD_domain_sf"/>
</dbReference>
<evidence type="ECO:0000256" key="16">
    <source>
        <dbReference type="PROSITE-ProRule" id="PRU00176"/>
    </source>
</evidence>